<evidence type="ECO:0000313" key="11">
    <source>
        <dbReference type="Proteomes" id="UP000002669"/>
    </source>
</evidence>
<evidence type="ECO:0000313" key="10">
    <source>
        <dbReference type="EMBL" id="EFR00482.1"/>
    </source>
</evidence>
<feature type="compositionally biased region" description="Basic and acidic residues" evidence="8">
    <location>
        <begin position="354"/>
        <end position="369"/>
    </location>
</feature>
<feature type="region of interest" description="Disordered" evidence="8">
    <location>
        <begin position="125"/>
        <end position="160"/>
    </location>
</feature>
<feature type="compositionally biased region" description="Basic and acidic residues" evidence="8">
    <location>
        <begin position="997"/>
        <end position="1006"/>
    </location>
</feature>
<keyword evidence="11" id="KW-1185">Reference proteome</keyword>
<feature type="compositionally biased region" description="Low complexity" evidence="8">
    <location>
        <begin position="807"/>
        <end position="838"/>
    </location>
</feature>
<dbReference type="HOGENOM" id="CLU_003318_1_0_1"/>
<comment type="subcellular location">
    <subcellularLocation>
        <location evidence="2">Cytoplasm</location>
        <location evidence="2">Cytoskeleton</location>
        <location evidence="2">Spindle</location>
    </subcellularLocation>
    <subcellularLocation>
        <location evidence="1">Nucleus</location>
    </subcellularLocation>
</comment>
<organism evidence="11">
    <name type="scientific">Arthroderma gypseum (strain ATCC MYA-4604 / CBS 118893)</name>
    <name type="common">Microsporum gypseum</name>
    <dbReference type="NCBI Taxonomy" id="535722"/>
    <lineage>
        <taxon>Eukaryota</taxon>
        <taxon>Fungi</taxon>
        <taxon>Dikarya</taxon>
        <taxon>Ascomycota</taxon>
        <taxon>Pezizomycotina</taxon>
        <taxon>Eurotiomycetes</taxon>
        <taxon>Eurotiomycetidae</taxon>
        <taxon>Onygenales</taxon>
        <taxon>Arthrodermataceae</taxon>
        <taxon>Nannizzia</taxon>
    </lineage>
</organism>
<feature type="compositionally biased region" description="Basic and acidic residues" evidence="8">
    <location>
        <begin position="749"/>
        <end position="763"/>
    </location>
</feature>
<feature type="compositionally biased region" description="Low complexity" evidence="8">
    <location>
        <begin position="247"/>
        <end position="262"/>
    </location>
</feature>
<dbReference type="EMBL" id="DS989824">
    <property type="protein sequence ID" value="EFR00482.1"/>
    <property type="molecule type" value="Genomic_DNA"/>
</dbReference>
<feature type="compositionally biased region" description="Polar residues" evidence="8">
    <location>
        <begin position="737"/>
        <end position="748"/>
    </location>
</feature>
<feature type="compositionally biased region" description="Pro residues" evidence="8">
    <location>
        <begin position="959"/>
        <end position="972"/>
    </location>
</feature>
<feature type="compositionally biased region" description="Polar residues" evidence="8">
    <location>
        <begin position="1025"/>
        <end position="1037"/>
    </location>
</feature>
<proteinExistence type="inferred from homology"/>
<comment type="similarity">
    <text evidence="3">Belongs to the INCENP family.</text>
</comment>
<dbReference type="Pfam" id="PF03941">
    <property type="entry name" value="INCENP_ARK-bind"/>
    <property type="match status" value="1"/>
</dbReference>
<dbReference type="GeneID" id="10028591"/>
<sequence length="1243" mass="137191">MASTVARARKPVGSKEWIAEEKENCMQLVQQELDEVEFPVRHEMDWLNEHMAEIFARDQFSVTELFKTPGKMRGKTPRTARKILKTPREARVPLSDIFSSGHNARHSSGPTNRFTNEIAKLITSAEKTRSPLPSTQNSNPNYNTDSGYHGMPDSLPTDTNELDHQTEVETATQVIDGSTILPGEGAAISPLNPRRITEDSFHSAREVAPSKENTVEPMDFEYSRYIPKNTALPKQQPLRNSPRLERQNNNQSRSQHSAASHQPEVKEDLGDPSFDDIGSPSDGPTPVRAPIRKSSLSFASLPAREPLTTKRSMGGRMSRTSHIDPPKMSMSIVGQPGYFGRQTGGNRLTQMLLDNEKNKPLETTDKTGTDDSAENDNDSDAENKAPKRLNKSSTQLLHEKINMLGKSQVPRTTKSIAPAPSLGAQQISYPDLPPPTTAPSNDIQDTTSIPGTSPTPEITGARGSPQRLPPTPNHFTFPADKFNPESHIYRDTPSPISRAPSAHPVSPERRSPGPKPFRPAGFFHSKSSSVPSFPISPRPGTAGSTQKAPSVVDTPGESTTPAGSPKRFDGPLSASKSKLQSLMKSARGLFGSSASVSATAKLETLSPTSQRTQASVHSNTNCVAPQNQPQTTAILPPSPPRAPRTRGSIEREHRRKEQELRDRQQMNEQLERFREHERQEAEPPKPINNLSKPQVLDKVEIPQHSSENVPTRRIEPVSKVPARREPEPSPEEEQRPSTIAVSQSQSLHNEGRRPAKAIREVRKPKPQPVSIRVGTLSSQRIRAESATPAPTSAREPAPRQTSVSKKASNASLLTTASSSGSLKSSASSASSKSRALLAVERKKEQEQREAQRKLDQRREADRKRLVQQEEASRQQLQEKSRLERQEREQSVTDDPKTLAKKQAIEKRRLENAKRLEQQRGRQQTPSNDTSSVIHSERSILSESQGPARPGSRLGSVQPPSRPHNYPPPNPAKPPKRVHEEQNTVRPPATKAGSVHQSDGKRRKTEEDIVVPEPPAVRPAMAPPIRQSNASKLNNFPSGSKYPTAPPVNSMQGCPPIFKNSVGAQKSFQALPHQSQGNRPAHPLEMAKYANGKIPFAEPNNVPPQSNSTHLKTPGHSHKHGILKSSPAYPNGENIKLPDIPTDSEDEDSDAEPCHVPDWAKEENLHNILVQQEGQDGEMVFGPSAPLRMEEIFKGNKERLRKFRDRTSSANWNGPDGLTQDEIKWDMAEREKLKNNGGWVFSPH</sequence>
<feature type="compositionally biased region" description="Basic and acidic residues" evidence="8">
    <location>
        <begin position="647"/>
        <end position="683"/>
    </location>
</feature>
<protein>
    <submittedName>
        <fullName evidence="10">Inner centromere protein</fullName>
    </submittedName>
</protein>
<dbReference type="Proteomes" id="UP000002669">
    <property type="component" value="Unassembled WGS sequence"/>
</dbReference>
<feature type="compositionally biased region" description="Basic and acidic residues" evidence="8">
    <location>
        <begin position="839"/>
        <end position="919"/>
    </location>
</feature>
<keyword evidence="6" id="KW-0206">Cytoskeleton</keyword>
<evidence type="ECO:0000256" key="8">
    <source>
        <dbReference type="SAM" id="MobiDB-lite"/>
    </source>
</evidence>
<dbReference type="GO" id="GO:0007059">
    <property type="term" value="P:chromosome segregation"/>
    <property type="evidence" value="ECO:0007669"/>
    <property type="project" value="UniProtKB-KW"/>
</dbReference>
<feature type="compositionally biased region" description="Acidic residues" evidence="8">
    <location>
        <begin position="1141"/>
        <end position="1150"/>
    </location>
</feature>
<evidence type="ECO:0000256" key="3">
    <source>
        <dbReference type="ARBA" id="ARBA00010042"/>
    </source>
</evidence>
<feature type="domain" description="Inner centromere protein ARK-binding" evidence="9">
    <location>
        <begin position="1138"/>
        <end position="1192"/>
    </location>
</feature>
<dbReference type="AlphaFoldDB" id="E4US64"/>
<feature type="compositionally biased region" description="Basic and acidic residues" evidence="8">
    <location>
        <begin position="710"/>
        <end position="735"/>
    </location>
</feature>
<keyword evidence="7" id="KW-0539">Nucleus</keyword>
<feature type="region of interest" description="Disordered" evidence="8">
    <location>
        <begin position="200"/>
        <end position="219"/>
    </location>
</feature>
<evidence type="ECO:0000256" key="5">
    <source>
        <dbReference type="ARBA" id="ARBA00022829"/>
    </source>
</evidence>
<dbReference type="GO" id="GO:0005634">
    <property type="term" value="C:nucleus"/>
    <property type="evidence" value="ECO:0007669"/>
    <property type="project" value="UniProtKB-SubCell"/>
</dbReference>
<dbReference type="PANTHER" id="PTHR13142:SF1">
    <property type="entry name" value="INNER CENTROMERE PROTEIN"/>
    <property type="match status" value="1"/>
</dbReference>
<name>E4US64_ARTGP</name>
<dbReference type="STRING" id="535722.E4US64"/>
<evidence type="ECO:0000256" key="2">
    <source>
        <dbReference type="ARBA" id="ARBA00004186"/>
    </source>
</evidence>
<feature type="compositionally biased region" description="Polar residues" evidence="8">
    <location>
        <begin position="438"/>
        <end position="456"/>
    </location>
</feature>
<dbReference type="eggNOG" id="ENOG502S0AD">
    <property type="taxonomic scope" value="Eukaryota"/>
</dbReference>
<gene>
    <name evidence="10" type="ORF">MGYG_03484</name>
</gene>
<dbReference type="VEuPathDB" id="FungiDB:MGYG_03484"/>
<dbReference type="OMA" id="FREHERQ"/>
<feature type="region of interest" description="Disordered" evidence="8">
    <location>
        <begin position="604"/>
        <end position="1059"/>
    </location>
</feature>
<dbReference type="InterPro" id="IPR005635">
    <property type="entry name" value="Inner_centromere_prot_ARK-bd"/>
</dbReference>
<dbReference type="InParanoid" id="E4US64"/>
<feature type="compositionally biased region" description="Polar residues" evidence="8">
    <location>
        <begin position="605"/>
        <end position="633"/>
    </location>
</feature>
<keyword evidence="5" id="KW-0159">Chromosome partition</keyword>
<dbReference type="RefSeq" id="XP_003173312.1">
    <property type="nucleotide sequence ID" value="XM_003173264.1"/>
</dbReference>
<evidence type="ECO:0000256" key="7">
    <source>
        <dbReference type="ARBA" id="ARBA00023242"/>
    </source>
</evidence>
<feature type="region of interest" description="Disordered" evidence="8">
    <location>
        <begin position="226"/>
        <end position="329"/>
    </location>
</feature>
<dbReference type="OrthoDB" id="6123at2759"/>
<feature type="region of interest" description="Disordered" evidence="8">
    <location>
        <begin position="352"/>
        <end position="579"/>
    </location>
</feature>
<feature type="region of interest" description="Disordered" evidence="8">
    <location>
        <begin position="1093"/>
        <end position="1154"/>
    </location>
</feature>
<feature type="compositionally biased region" description="Basic and acidic residues" evidence="8">
    <location>
        <begin position="200"/>
        <end position="209"/>
    </location>
</feature>
<dbReference type="PANTHER" id="PTHR13142">
    <property type="entry name" value="INNER CENTROMERE PROTEIN"/>
    <property type="match status" value="1"/>
</dbReference>
<evidence type="ECO:0000256" key="4">
    <source>
        <dbReference type="ARBA" id="ARBA00022490"/>
    </source>
</evidence>
<feature type="compositionally biased region" description="Low complexity" evidence="8">
    <location>
        <begin position="525"/>
        <end position="539"/>
    </location>
</feature>
<evidence type="ECO:0000256" key="6">
    <source>
        <dbReference type="ARBA" id="ARBA00023212"/>
    </source>
</evidence>
<evidence type="ECO:0000259" key="9">
    <source>
        <dbReference type="Pfam" id="PF03941"/>
    </source>
</evidence>
<evidence type="ECO:0000256" key="1">
    <source>
        <dbReference type="ARBA" id="ARBA00004123"/>
    </source>
</evidence>
<feature type="compositionally biased region" description="Basic residues" evidence="8">
    <location>
        <begin position="1112"/>
        <end position="1121"/>
    </location>
</feature>
<feature type="compositionally biased region" description="Polar residues" evidence="8">
    <location>
        <begin position="920"/>
        <end position="933"/>
    </location>
</feature>
<accession>E4US64</accession>
<feature type="compositionally biased region" description="Polar residues" evidence="8">
    <location>
        <begin position="131"/>
        <end position="146"/>
    </location>
</feature>
<feature type="compositionally biased region" description="Acidic residues" evidence="8">
    <location>
        <begin position="371"/>
        <end position="380"/>
    </location>
</feature>
<dbReference type="GO" id="GO:0005819">
    <property type="term" value="C:spindle"/>
    <property type="evidence" value="ECO:0007669"/>
    <property type="project" value="UniProtKB-SubCell"/>
</dbReference>
<reference evidence="11" key="1">
    <citation type="journal article" date="2012" name="MBio">
        <title>Comparative genome analysis of Trichophyton rubrum and related dermatophytes reveals candidate genes involved in infection.</title>
        <authorList>
            <person name="Martinez D.A."/>
            <person name="Oliver B.G."/>
            <person name="Graeser Y."/>
            <person name="Goldberg J.M."/>
            <person name="Li W."/>
            <person name="Martinez-Rossi N.M."/>
            <person name="Monod M."/>
            <person name="Shelest E."/>
            <person name="Barton R.C."/>
            <person name="Birch E."/>
            <person name="Brakhage A.A."/>
            <person name="Chen Z."/>
            <person name="Gurr S.J."/>
            <person name="Heiman D."/>
            <person name="Heitman J."/>
            <person name="Kosti I."/>
            <person name="Rossi A."/>
            <person name="Saif S."/>
            <person name="Samalova M."/>
            <person name="Saunders C.W."/>
            <person name="Shea T."/>
            <person name="Summerbell R.C."/>
            <person name="Xu J."/>
            <person name="Young S."/>
            <person name="Zeng Q."/>
            <person name="Birren B.W."/>
            <person name="Cuomo C.A."/>
            <person name="White T.C."/>
        </authorList>
    </citation>
    <scope>NUCLEOTIDE SEQUENCE [LARGE SCALE GENOMIC DNA]</scope>
    <source>
        <strain evidence="11">ATCC MYA-4604 / CBS 118893</strain>
    </source>
</reference>
<keyword evidence="4" id="KW-0963">Cytoplasm</keyword>